<dbReference type="Proteomes" id="UP000185728">
    <property type="component" value="Unassembled WGS sequence"/>
</dbReference>
<dbReference type="InterPro" id="IPR052336">
    <property type="entry name" value="MlaD_Phospholipid_Transporter"/>
</dbReference>
<name>A0ABY1KNI7_9FLAO</name>
<dbReference type="EMBL" id="FTOB01000002">
    <property type="protein sequence ID" value="SIS53576.1"/>
    <property type="molecule type" value="Genomic_DNA"/>
</dbReference>
<evidence type="ECO:0000259" key="2">
    <source>
        <dbReference type="Pfam" id="PF02470"/>
    </source>
</evidence>
<accession>A0ABY1KNI7</accession>
<comment type="caution">
    <text evidence="3">The sequence shown here is derived from an EMBL/GenBank/DDBJ whole genome shotgun (WGS) entry which is preliminary data.</text>
</comment>
<dbReference type="Pfam" id="PF02470">
    <property type="entry name" value="MlaD"/>
    <property type="match status" value="1"/>
</dbReference>
<feature type="domain" description="Mce/MlaD" evidence="2">
    <location>
        <begin position="41"/>
        <end position="117"/>
    </location>
</feature>
<dbReference type="InterPro" id="IPR003399">
    <property type="entry name" value="Mce/MlaD"/>
</dbReference>
<feature type="transmembrane region" description="Helical" evidence="1">
    <location>
        <begin position="12"/>
        <end position="30"/>
    </location>
</feature>
<proteinExistence type="predicted"/>
<organism evidence="3 4">
    <name type="scientific">Zobellia uliginosa</name>
    <dbReference type="NCBI Taxonomy" id="143224"/>
    <lineage>
        <taxon>Bacteria</taxon>
        <taxon>Pseudomonadati</taxon>
        <taxon>Bacteroidota</taxon>
        <taxon>Flavobacteriia</taxon>
        <taxon>Flavobacteriales</taxon>
        <taxon>Flavobacteriaceae</taxon>
        <taxon>Zobellia</taxon>
    </lineage>
</organism>
<keyword evidence="1" id="KW-0472">Membrane</keyword>
<reference evidence="3 4" key="1">
    <citation type="submission" date="2017-01" db="EMBL/GenBank/DDBJ databases">
        <authorList>
            <person name="Varghese N."/>
            <person name="Submissions S."/>
        </authorList>
    </citation>
    <scope>NUCLEOTIDE SEQUENCE [LARGE SCALE GENOMIC DNA]</scope>
    <source>
        <strain evidence="3 4">DSM 2061</strain>
    </source>
</reference>
<protein>
    <submittedName>
        <fullName evidence="3">Phospholipid/cholesterol/gamma-HCH transport system substrate-binding protein</fullName>
    </submittedName>
</protein>
<dbReference type="PANTHER" id="PTHR33371">
    <property type="entry name" value="INTERMEMBRANE PHOSPHOLIPID TRANSPORT SYSTEM BINDING PROTEIN MLAD-RELATED"/>
    <property type="match status" value="1"/>
</dbReference>
<dbReference type="PANTHER" id="PTHR33371:SF4">
    <property type="entry name" value="INTERMEMBRANE PHOSPHOLIPID TRANSPORT SYSTEM BINDING PROTEIN MLAD"/>
    <property type="match status" value="1"/>
</dbReference>
<keyword evidence="4" id="KW-1185">Reference proteome</keyword>
<evidence type="ECO:0000313" key="4">
    <source>
        <dbReference type="Proteomes" id="UP000185728"/>
    </source>
</evidence>
<gene>
    <name evidence="3" type="ORF">SAMN05421766_102611</name>
</gene>
<dbReference type="RefSeq" id="WP_076454374.1">
    <property type="nucleotide sequence ID" value="NZ_FTOB01000002.1"/>
</dbReference>
<evidence type="ECO:0000313" key="3">
    <source>
        <dbReference type="EMBL" id="SIS53576.1"/>
    </source>
</evidence>
<evidence type="ECO:0000256" key="1">
    <source>
        <dbReference type="SAM" id="Phobius"/>
    </source>
</evidence>
<keyword evidence="1" id="KW-1133">Transmembrane helix</keyword>
<keyword evidence="1" id="KW-0812">Transmembrane</keyword>
<sequence>MEKSASEKFRLGIFVLIGTALLVLVIYFIGNRQNMFGNSFTLKVTFKNIRGLQNGNNVRYAGIGIGTVKDIEMINDTTIEVDMLIDAKMQKHIKKNAIANIGSDGLVGSMIINIVPGIGEASYVQSGDEINSFSGVATADMMNTLSVTNENAALLTEQLLHITRSINKGGGTLGRLLNDTLMGDDLKQTLANLKQTSNDARTTMHKLNDLVQHFNSKESVVGTLLGDSLSGAKIRNVIDNLENASVEIEGTAKNLNAVVDRINKGKGAINYLTTDTTLVHQLQNSVKNADEGLVKFNENMEALKHNFLTRGYFKKQEKRQEKNQKE</sequence>